<organism evidence="2 3">
    <name type="scientific">Lepisosteus oculatus</name>
    <name type="common">Spotted gar</name>
    <dbReference type="NCBI Taxonomy" id="7918"/>
    <lineage>
        <taxon>Eukaryota</taxon>
        <taxon>Metazoa</taxon>
        <taxon>Chordata</taxon>
        <taxon>Craniata</taxon>
        <taxon>Vertebrata</taxon>
        <taxon>Euteleostomi</taxon>
        <taxon>Actinopterygii</taxon>
        <taxon>Neopterygii</taxon>
        <taxon>Holostei</taxon>
        <taxon>Semionotiformes</taxon>
        <taxon>Lepisosteidae</taxon>
        <taxon>Lepisosteus</taxon>
    </lineage>
</organism>
<dbReference type="InParanoid" id="W5MAB9"/>
<dbReference type="HOGENOM" id="CLU_041288_0_0_1"/>
<dbReference type="PANTHER" id="PTHR47079:SF1">
    <property type="entry name" value="REGULATOR OF G-PROTEIN SIGNALING PROTEIN-LIKE"/>
    <property type="match status" value="1"/>
</dbReference>
<dbReference type="OMA" id="YLHLEMY"/>
<dbReference type="eggNOG" id="ENOG502RTUW">
    <property type="taxonomic scope" value="Eukaryota"/>
</dbReference>
<dbReference type="Ensembl" id="ENSLOCT00000005336.1">
    <property type="protein sequence ID" value="ENSLOCP00000005328.1"/>
    <property type="gene ID" value="ENSLOCG00000004460.1"/>
</dbReference>
<dbReference type="GeneTree" id="ENSGT00940000166382"/>
<reference evidence="2" key="3">
    <citation type="submission" date="2025-09" db="UniProtKB">
        <authorList>
            <consortium name="Ensembl"/>
        </authorList>
    </citation>
    <scope>IDENTIFICATION</scope>
</reference>
<dbReference type="PANTHER" id="PTHR47079">
    <property type="entry name" value="REGULATOR OF G-PROTEIN SIGNALING PROTEIN-LIKE"/>
    <property type="match status" value="1"/>
</dbReference>
<name>W5MAB9_LEPOC</name>
<reference evidence="2" key="2">
    <citation type="submission" date="2025-08" db="UniProtKB">
        <authorList>
            <consortium name="Ensembl"/>
        </authorList>
    </citation>
    <scope>IDENTIFICATION</scope>
</reference>
<dbReference type="PROSITE" id="PS50132">
    <property type="entry name" value="RGS"/>
    <property type="match status" value="1"/>
</dbReference>
<dbReference type="Pfam" id="PF00615">
    <property type="entry name" value="RGS"/>
    <property type="match status" value="1"/>
</dbReference>
<evidence type="ECO:0000313" key="3">
    <source>
        <dbReference type="Proteomes" id="UP000018468"/>
    </source>
</evidence>
<sequence length="419" mass="47565">MPFEELALRHPRLAAQELSKNYRLFYTRKPLLASAKSKPVAASVFLKKTNLTFMKKGNSIVRRPSLRPRSLADVLRNPVNLDFFKRFLKAYNAHGALLFYQEVEKLRSVSKPRVLQARIVSIVDKFFSRHSDVEGSLQCDASIVSQIPKMRRVPLDVLFMAQELVVKSLEARWFQQYQDTFPPCSSTVSDTCDRAAVLKSKLVRAPLPPSEKRVWSIFSRYIKTVCRFRSAMKDTPTRSEFEHYLRHNFRDFSEILTVLPGQSDAAAHSGGTELVSAHDAAGEGDPSHLRRRVVNNKLIAAGFLVNDLSFCLETERFRSLADAGAVMASVGMYGESDQAVLQSKADMIIRLFLRSEIAPRLRINISEVQREAVLQSFSQGKVDRGLFHSVFVTVFPNLVFCWKKFCSQKKATMSSAQYR</sequence>
<proteinExistence type="predicted"/>
<protein>
    <recommendedName>
        <fullName evidence="1">RGS domain-containing protein</fullName>
    </recommendedName>
</protein>
<dbReference type="Gene3D" id="1.10.167.10">
    <property type="entry name" value="Regulator of G-protein Signalling 4, domain 2"/>
    <property type="match status" value="2"/>
</dbReference>
<dbReference type="InterPro" id="IPR044926">
    <property type="entry name" value="RGS_subdomain_2"/>
</dbReference>
<evidence type="ECO:0000259" key="1">
    <source>
        <dbReference type="PROSITE" id="PS50132"/>
    </source>
</evidence>
<accession>W5MAB9</accession>
<evidence type="ECO:0000313" key="2">
    <source>
        <dbReference type="Ensembl" id="ENSLOCP00000005328.1"/>
    </source>
</evidence>
<feature type="domain" description="RGS" evidence="1">
    <location>
        <begin position="70"/>
        <end position="128"/>
    </location>
</feature>
<dbReference type="Proteomes" id="UP000018468">
    <property type="component" value="Linkage group LG10"/>
</dbReference>
<dbReference type="SUPFAM" id="SSF48097">
    <property type="entry name" value="Regulator of G-protein signaling, RGS"/>
    <property type="match status" value="2"/>
</dbReference>
<keyword evidence="3" id="KW-1185">Reference proteome</keyword>
<reference evidence="3" key="1">
    <citation type="submission" date="2011-12" db="EMBL/GenBank/DDBJ databases">
        <title>The Draft Genome of Lepisosteus oculatus.</title>
        <authorList>
            <consortium name="The Broad Institute Genome Assembly &amp; Analysis Group"/>
            <consortium name="Computational R&amp;D Group"/>
            <consortium name="and Sequencing Platform"/>
            <person name="Di Palma F."/>
            <person name="Alfoldi J."/>
            <person name="Johnson J."/>
            <person name="Berlin A."/>
            <person name="Gnerre S."/>
            <person name="Jaffe D."/>
            <person name="MacCallum I."/>
            <person name="Young S."/>
            <person name="Walker B.J."/>
            <person name="Lander E.S."/>
            <person name="Lindblad-Toh K."/>
        </authorList>
    </citation>
    <scope>NUCLEOTIDE SEQUENCE [LARGE SCALE GENOMIC DNA]</scope>
</reference>
<dbReference type="STRING" id="7918.ENSLOCP00000005328"/>
<dbReference type="InterPro" id="IPR036305">
    <property type="entry name" value="RGS_sf"/>
</dbReference>
<dbReference type="Bgee" id="ENSLOCG00000004460">
    <property type="expression patterns" value="Expressed in testis and 2 other cell types or tissues"/>
</dbReference>
<dbReference type="InterPro" id="IPR053282">
    <property type="entry name" value="RGS_domain-containing"/>
</dbReference>
<dbReference type="InterPro" id="IPR016137">
    <property type="entry name" value="RGS"/>
</dbReference>
<dbReference type="EMBL" id="AHAT01018307">
    <property type="status" value="NOT_ANNOTATED_CDS"/>
    <property type="molecule type" value="Genomic_DNA"/>
</dbReference>
<dbReference type="AlphaFoldDB" id="W5MAB9"/>